<evidence type="ECO:0000313" key="1">
    <source>
        <dbReference type="EMBL" id="MFC4411805.1"/>
    </source>
</evidence>
<dbReference type="Proteomes" id="UP001595817">
    <property type="component" value="Unassembled WGS sequence"/>
</dbReference>
<dbReference type="Gene3D" id="3.20.20.140">
    <property type="entry name" value="Metal-dependent hydrolases"/>
    <property type="match status" value="1"/>
</dbReference>
<comment type="caution">
    <text evidence="1">The sequence shown here is derived from an EMBL/GenBank/DDBJ whole genome shotgun (WGS) entry which is preliminary data.</text>
</comment>
<name>A0ABV8XA09_9LACT</name>
<reference evidence="2" key="1">
    <citation type="journal article" date="2019" name="Int. J. Syst. Evol. Microbiol.">
        <title>The Global Catalogue of Microorganisms (GCM) 10K type strain sequencing project: providing services to taxonomists for standard genome sequencing and annotation.</title>
        <authorList>
            <consortium name="The Broad Institute Genomics Platform"/>
            <consortium name="The Broad Institute Genome Sequencing Center for Infectious Disease"/>
            <person name="Wu L."/>
            <person name="Ma J."/>
        </authorList>
    </citation>
    <scope>NUCLEOTIDE SEQUENCE [LARGE SCALE GENOMIC DNA]</scope>
    <source>
        <strain evidence="2">CCUG 59778</strain>
    </source>
</reference>
<proteinExistence type="predicted"/>
<organism evidence="1 2">
    <name type="scientific">Chungangia koreensis</name>
    <dbReference type="NCBI Taxonomy" id="752657"/>
    <lineage>
        <taxon>Bacteria</taxon>
        <taxon>Bacillati</taxon>
        <taxon>Bacillota</taxon>
        <taxon>Bacilli</taxon>
        <taxon>Lactobacillales</taxon>
        <taxon>Chungangia</taxon>
    </lineage>
</organism>
<keyword evidence="2" id="KW-1185">Reference proteome</keyword>
<accession>A0ABV8XA09</accession>
<evidence type="ECO:0000313" key="2">
    <source>
        <dbReference type="Proteomes" id="UP001595817"/>
    </source>
</evidence>
<sequence length="374" mass="43127">MDRFFNKKLFIIVLFLSLILLIASLKITIILPKTSYVADRRIVSEIIEMRKKQTTVIDKYLDLPLIDVHNHDADTLELQERRSNDNYASLLDTWTEYGIDRTVLFGAVSDPAAVKSDRYSWSLYEKYPNRIYPAFTGVKIDKNSNSLQDVKQKLEKGIMQMGELYAASQYSPYSSVKWKAKHPNDGLLPEIYDLAAEYKVPVMLHIDPPNGFPMQQFKLTLKNHPNTLFIFAHGNVHTAPDELEELLAEHDNLLIDFFAGFTAYNPGSKYELVDFVPLVEEYRGRFVLGSDSGYSIGLENSYTAMYQFIDLLSPETAGRVAFQNYEEIIEKQPPTKEQIKRIKQLAADKNLKKKWFRLNKRTANELIFSLEKSE</sequence>
<dbReference type="EMBL" id="JBHSEC010000022">
    <property type="protein sequence ID" value="MFC4411805.1"/>
    <property type="molecule type" value="Genomic_DNA"/>
</dbReference>
<dbReference type="InterPro" id="IPR032466">
    <property type="entry name" value="Metal_Hydrolase"/>
</dbReference>
<dbReference type="RefSeq" id="WP_378157163.1">
    <property type="nucleotide sequence ID" value="NZ_JBHSEC010000022.1"/>
</dbReference>
<dbReference type="SUPFAM" id="SSF51556">
    <property type="entry name" value="Metallo-dependent hydrolases"/>
    <property type="match status" value="1"/>
</dbReference>
<gene>
    <name evidence="1" type="ORF">ACFOZY_15550</name>
</gene>
<protein>
    <submittedName>
        <fullName evidence="1">Amidohydrolase family protein</fullName>
    </submittedName>
</protein>